<feature type="domain" description="RecF/RecN/SMC N-terminal" evidence="12">
    <location>
        <begin position="87"/>
        <end position="1079"/>
    </location>
</feature>
<feature type="compositionally biased region" description="Basic and acidic residues" evidence="11">
    <location>
        <begin position="21"/>
        <end position="32"/>
    </location>
</feature>
<dbReference type="GO" id="GO:0005634">
    <property type="term" value="C:nucleus"/>
    <property type="evidence" value="ECO:0007669"/>
    <property type="project" value="UniProtKB-SubCell"/>
</dbReference>
<proteinExistence type="inferred from homology"/>
<dbReference type="GO" id="GO:0003697">
    <property type="term" value="F:single-stranded DNA binding"/>
    <property type="evidence" value="ECO:0007669"/>
    <property type="project" value="TreeGrafter"/>
</dbReference>
<feature type="coiled-coil region" evidence="10">
    <location>
        <begin position="928"/>
        <end position="955"/>
    </location>
</feature>
<dbReference type="GO" id="GO:0005524">
    <property type="term" value="F:ATP binding"/>
    <property type="evidence" value="ECO:0007669"/>
    <property type="project" value="UniProtKB-KW"/>
</dbReference>
<dbReference type="InterPro" id="IPR027417">
    <property type="entry name" value="P-loop_NTPase"/>
</dbReference>
<evidence type="ECO:0000256" key="7">
    <source>
        <dbReference type="ARBA" id="ARBA00022840"/>
    </source>
</evidence>
<dbReference type="AlphaFoldDB" id="A0AAV9GX26"/>
<comment type="caution">
    <text evidence="13">The sequence shown here is derived from an EMBL/GenBank/DDBJ whole genome shotgun (WGS) entry which is preliminary data.</text>
</comment>
<evidence type="ECO:0000256" key="6">
    <source>
        <dbReference type="ARBA" id="ARBA00022741"/>
    </source>
</evidence>
<keyword evidence="9" id="KW-0539">Nucleus</keyword>
<reference evidence="13" key="2">
    <citation type="submission" date="2023-05" db="EMBL/GenBank/DDBJ databases">
        <authorList>
            <consortium name="Lawrence Berkeley National Laboratory"/>
            <person name="Steindorff A."/>
            <person name="Hensen N."/>
            <person name="Bonometti L."/>
            <person name="Westerberg I."/>
            <person name="Brannstrom I.O."/>
            <person name="Guillou S."/>
            <person name="Cros-Aarteil S."/>
            <person name="Calhoun S."/>
            <person name="Haridas S."/>
            <person name="Kuo A."/>
            <person name="Mondo S."/>
            <person name="Pangilinan J."/>
            <person name="Riley R."/>
            <person name="Labutti K."/>
            <person name="Andreopoulos B."/>
            <person name="Lipzen A."/>
            <person name="Chen C."/>
            <person name="Yanf M."/>
            <person name="Daum C."/>
            <person name="Ng V."/>
            <person name="Clum A."/>
            <person name="Ohm R."/>
            <person name="Martin F."/>
            <person name="Silar P."/>
            <person name="Natvig D."/>
            <person name="Lalanne C."/>
            <person name="Gautier V."/>
            <person name="Ament-Velasquez S.L."/>
            <person name="Kruys A."/>
            <person name="Hutchinson M.I."/>
            <person name="Powell A.J."/>
            <person name="Barry K."/>
            <person name="Miller A.N."/>
            <person name="Grigoriev I.V."/>
            <person name="Debuchy R."/>
            <person name="Gladieux P."/>
            <person name="Thoren M.H."/>
            <person name="Johannesson H."/>
        </authorList>
    </citation>
    <scope>NUCLEOTIDE SEQUENCE</scope>
    <source>
        <strain evidence="13">PSN243</strain>
    </source>
</reference>
<sequence length="1130" mass="128510">MAGRHQTEVEPCSSSSTASSDHSDHSDHRDDFNSLSLRGGAGEEGDKSDIKEEASSGSEPQPSWQRRGVRPGPTSKTSPDEFQPGAIVRVRVQNFVTYEKAEFSLGPNLNMVIGPNGTGKSSLVCAICLGLGYPSSVLGRASAFGDFVKHGKDEAEIEVELQRKPRDRENYVVGLTIIRESNSRKFTLNGSSVPVKAIQKLMKELRIQIDNLCQFLPQDKVAEFAGLTPVELLEKTLHAAASPQMIEWQKELKENFVAQKEAERNAEQTREQLRKMEARQQVLQADVEKIQERKTIQKTIQKLEAIHLVLQYSEARAAYTAVKKRQKEAIIRQNRLEESSQPSLAAVTRKQKYDARIKNAVQAREAVLKAAEAAADRALAVVDGADRKSQELDTKYAAEVTSLNTKRQDLGKTRRKVTELEGQLRQAPKEFDAADWNRQIREQEHLEREKGDEVADIEQEMLKVKALGLEKRDETHKIQQNISELDSKEGQVFNLLHRLAPEVAKGWEWLKDHQDEFEKQVFGPPVICCAVKNPAYSDLVQSVLGPGDLLCFTAQTKNDHKKLSAKFYGDLKISVTIRTCVKPLNFYQSPAPRGQLSQLGFDGYVLDYLEGPEPVLGMLCSEKRIHASAVALRDITDDQQEQVERGDMLSQFACGNRSCRIIRRREYGADGVTTRSEQVRKGRWWTDQPPDQSYKRELQQQHSALSNEYQELSARYKLQKAKQEALHTEKKEIAGKIVLLRKQKNQLQMEYTKYQTLPDKIEAAKRAVQQTEQEVQACKHRIHEIQQKKGQVILDKAQAVLLHQRTLGALRSAYFALLEARLLLVEAQSDVAYLKDRNSEIVAKLNDGREALAAIKAEHAQKKAEAMGFYEKVASLPDGYVQQVVDESRDRTAESIFQEMSAERAKLEVIQANNPQALEEYETWGRRIERHRAEHQNHETQLADLTEKIATLRSRWEPGLDELVEKINEAFSYNFEQISCAGEVGVHKDEDFDKWAIEIRVKFRQGETLQRLDQHRQSGGERAVSTIFYLMSLQSMAQAPFRVVDEINQGMDPRNERMVHERMVEIACREYTSQYFLITPKLLSGLRYDPRMRVHTIVSGEFVAEMATEKMNFAKFAGIQRRVMRQVLAH</sequence>
<dbReference type="GO" id="GO:0000724">
    <property type="term" value="P:double-strand break repair via homologous recombination"/>
    <property type="evidence" value="ECO:0007669"/>
    <property type="project" value="TreeGrafter"/>
</dbReference>
<evidence type="ECO:0000256" key="11">
    <source>
        <dbReference type="SAM" id="MobiDB-lite"/>
    </source>
</evidence>
<protein>
    <recommendedName>
        <fullName evidence="4">Structural maintenance of chromosomes protein 5</fullName>
    </recommendedName>
</protein>
<gene>
    <name evidence="13" type="ORF">QBC34DRAFT_395920</name>
</gene>
<feature type="region of interest" description="Disordered" evidence="11">
    <location>
        <begin position="1"/>
        <end position="84"/>
    </location>
</feature>
<feature type="coiled-coil region" evidence="10">
    <location>
        <begin position="259"/>
        <end position="293"/>
    </location>
</feature>
<evidence type="ECO:0000256" key="10">
    <source>
        <dbReference type="SAM" id="Coils"/>
    </source>
</evidence>
<dbReference type="GO" id="GO:0030915">
    <property type="term" value="C:Smc5-Smc6 complex"/>
    <property type="evidence" value="ECO:0007669"/>
    <property type="project" value="TreeGrafter"/>
</dbReference>
<keyword evidence="8 10" id="KW-0175">Coiled coil</keyword>
<dbReference type="PANTHER" id="PTHR45916">
    <property type="entry name" value="STRUCTURAL MAINTENANCE OF CHROMOSOMES PROTEIN 5"/>
    <property type="match status" value="1"/>
</dbReference>
<dbReference type="FunFam" id="3.40.50.300:FF:001301">
    <property type="entry name" value="Structural maintenance of chromosomes 5"/>
    <property type="match status" value="1"/>
</dbReference>
<dbReference type="InterPro" id="IPR003395">
    <property type="entry name" value="RecF/RecN/SMC_N"/>
</dbReference>
<dbReference type="Pfam" id="PF02463">
    <property type="entry name" value="SMC_N"/>
    <property type="match status" value="1"/>
</dbReference>
<evidence type="ECO:0000256" key="9">
    <source>
        <dbReference type="ARBA" id="ARBA00023242"/>
    </source>
</evidence>
<dbReference type="EMBL" id="MU865920">
    <property type="protein sequence ID" value="KAK4453529.1"/>
    <property type="molecule type" value="Genomic_DNA"/>
</dbReference>
<dbReference type="SUPFAM" id="SSF52540">
    <property type="entry name" value="P-loop containing nucleoside triphosphate hydrolases"/>
    <property type="match status" value="1"/>
</dbReference>
<dbReference type="Gene3D" id="3.40.50.300">
    <property type="entry name" value="P-loop containing nucleotide triphosphate hydrolases"/>
    <property type="match status" value="2"/>
</dbReference>
<evidence type="ECO:0000256" key="8">
    <source>
        <dbReference type="ARBA" id="ARBA00023054"/>
    </source>
</evidence>
<keyword evidence="5" id="KW-0158">Chromosome</keyword>
<evidence type="ECO:0000313" key="13">
    <source>
        <dbReference type="EMBL" id="KAK4453529.1"/>
    </source>
</evidence>
<feature type="coiled-coil region" evidence="10">
    <location>
        <begin position="754"/>
        <end position="788"/>
    </location>
</feature>
<keyword evidence="6" id="KW-0547">Nucleotide-binding</keyword>
<dbReference type="PANTHER" id="PTHR45916:SF1">
    <property type="entry name" value="STRUCTURAL MAINTENANCE OF CHROMOSOMES PROTEIN 5"/>
    <property type="match status" value="1"/>
</dbReference>
<evidence type="ECO:0000259" key="12">
    <source>
        <dbReference type="Pfam" id="PF02463"/>
    </source>
</evidence>
<evidence type="ECO:0000256" key="2">
    <source>
        <dbReference type="ARBA" id="ARBA00004286"/>
    </source>
</evidence>
<comment type="similarity">
    <text evidence="3">Belongs to the SMC family. SMC5 subfamily.</text>
</comment>
<feature type="coiled-coil region" evidence="10">
    <location>
        <begin position="695"/>
        <end position="722"/>
    </location>
</feature>
<evidence type="ECO:0000313" key="14">
    <source>
        <dbReference type="Proteomes" id="UP001321760"/>
    </source>
</evidence>
<name>A0AAV9GX26_9PEZI</name>
<accession>A0AAV9GX26</accession>
<evidence type="ECO:0000256" key="3">
    <source>
        <dbReference type="ARBA" id="ARBA00010171"/>
    </source>
</evidence>
<reference evidence="13" key="1">
    <citation type="journal article" date="2023" name="Mol. Phylogenet. Evol.">
        <title>Genome-scale phylogeny and comparative genomics of the fungal order Sordariales.</title>
        <authorList>
            <person name="Hensen N."/>
            <person name="Bonometti L."/>
            <person name="Westerberg I."/>
            <person name="Brannstrom I.O."/>
            <person name="Guillou S."/>
            <person name="Cros-Aarteil S."/>
            <person name="Calhoun S."/>
            <person name="Haridas S."/>
            <person name="Kuo A."/>
            <person name="Mondo S."/>
            <person name="Pangilinan J."/>
            <person name="Riley R."/>
            <person name="LaButti K."/>
            <person name="Andreopoulos B."/>
            <person name="Lipzen A."/>
            <person name="Chen C."/>
            <person name="Yan M."/>
            <person name="Daum C."/>
            <person name="Ng V."/>
            <person name="Clum A."/>
            <person name="Steindorff A."/>
            <person name="Ohm R.A."/>
            <person name="Martin F."/>
            <person name="Silar P."/>
            <person name="Natvig D.O."/>
            <person name="Lalanne C."/>
            <person name="Gautier V."/>
            <person name="Ament-Velasquez S.L."/>
            <person name="Kruys A."/>
            <person name="Hutchinson M.I."/>
            <person name="Powell A.J."/>
            <person name="Barry K."/>
            <person name="Miller A.N."/>
            <person name="Grigoriev I.V."/>
            <person name="Debuchy R."/>
            <person name="Gladieux P."/>
            <person name="Hiltunen Thoren M."/>
            <person name="Johannesson H."/>
        </authorList>
    </citation>
    <scope>NUCLEOTIDE SEQUENCE</scope>
    <source>
        <strain evidence="13">PSN243</strain>
    </source>
</reference>
<organism evidence="13 14">
    <name type="scientific">Podospora aff. communis PSN243</name>
    <dbReference type="NCBI Taxonomy" id="3040156"/>
    <lineage>
        <taxon>Eukaryota</taxon>
        <taxon>Fungi</taxon>
        <taxon>Dikarya</taxon>
        <taxon>Ascomycota</taxon>
        <taxon>Pezizomycotina</taxon>
        <taxon>Sordariomycetes</taxon>
        <taxon>Sordariomycetidae</taxon>
        <taxon>Sordariales</taxon>
        <taxon>Podosporaceae</taxon>
        <taxon>Podospora</taxon>
    </lineage>
</organism>
<keyword evidence="14" id="KW-1185">Reference proteome</keyword>
<evidence type="ECO:0000256" key="5">
    <source>
        <dbReference type="ARBA" id="ARBA00022454"/>
    </source>
</evidence>
<feature type="compositionally biased region" description="Basic and acidic residues" evidence="11">
    <location>
        <begin position="44"/>
        <end position="54"/>
    </location>
</feature>
<evidence type="ECO:0000256" key="1">
    <source>
        <dbReference type="ARBA" id="ARBA00004123"/>
    </source>
</evidence>
<keyword evidence="7" id="KW-0067">ATP-binding</keyword>
<comment type="subcellular location">
    <subcellularLocation>
        <location evidence="2">Chromosome</location>
    </subcellularLocation>
    <subcellularLocation>
        <location evidence="1">Nucleus</location>
    </subcellularLocation>
</comment>
<feature type="compositionally biased region" description="Polar residues" evidence="11">
    <location>
        <begin position="55"/>
        <end position="64"/>
    </location>
</feature>
<evidence type="ECO:0000256" key="4">
    <source>
        <dbReference type="ARBA" id="ARBA00018687"/>
    </source>
</evidence>
<dbReference type="Proteomes" id="UP001321760">
    <property type="component" value="Unassembled WGS sequence"/>
</dbReference>